<gene>
    <name evidence="1" type="ORF">SAMN04489832_3417</name>
</gene>
<accession>A0A1N5YXW0</accession>
<keyword evidence="2" id="KW-1185">Reference proteome</keyword>
<dbReference type="Proteomes" id="UP000185124">
    <property type="component" value="Unassembled WGS sequence"/>
</dbReference>
<dbReference type="EMBL" id="FSQT01000002">
    <property type="protein sequence ID" value="SIN14496.1"/>
    <property type="molecule type" value="Genomic_DNA"/>
</dbReference>
<organism evidence="1 2">
    <name type="scientific">Micromonospora cremea</name>
    <dbReference type="NCBI Taxonomy" id="709881"/>
    <lineage>
        <taxon>Bacteria</taxon>
        <taxon>Bacillati</taxon>
        <taxon>Actinomycetota</taxon>
        <taxon>Actinomycetes</taxon>
        <taxon>Micromonosporales</taxon>
        <taxon>Micromonosporaceae</taxon>
        <taxon>Micromonospora</taxon>
    </lineage>
</organism>
<dbReference type="AlphaFoldDB" id="A0A1N5YXW0"/>
<dbReference type="RefSeq" id="WP_280175137.1">
    <property type="nucleotide sequence ID" value="NZ_FSQT01000002.1"/>
</dbReference>
<sequence length="44" mass="4910">MWDEAEAAITAEAGAKLARHESINFIERDILLKRQPELLAPSFG</sequence>
<name>A0A1N5YXW0_9ACTN</name>
<evidence type="ECO:0000313" key="1">
    <source>
        <dbReference type="EMBL" id="SIN14496.1"/>
    </source>
</evidence>
<evidence type="ECO:0000313" key="2">
    <source>
        <dbReference type="Proteomes" id="UP000185124"/>
    </source>
</evidence>
<reference evidence="2" key="1">
    <citation type="submission" date="2016-12" db="EMBL/GenBank/DDBJ databases">
        <authorList>
            <person name="Varghese N."/>
            <person name="Submissions S."/>
        </authorList>
    </citation>
    <scope>NUCLEOTIDE SEQUENCE [LARGE SCALE GENOMIC DNA]</scope>
    <source>
        <strain evidence="2">DSM 45599</strain>
    </source>
</reference>
<protein>
    <submittedName>
        <fullName evidence="1">Uncharacterized protein</fullName>
    </submittedName>
</protein>
<proteinExistence type="predicted"/>